<evidence type="ECO:0000313" key="1">
    <source>
        <dbReference type="EMBL" id="SFQ35340.1"/>
    </source>
</evidence>
<gene>
    <name evidence="1" type="ORF">SAMN05518683_13114</name>
</gene>
<dbReference type="Proteomes" id="UP000198892">
    <property type="component" value="Unassembled WGS sequence"/>
</dbReference>
<organism evidence="1 2">
    <name type="scientific">Salibacterium halotolerans</name>
    <dbReference type="NCBI Taxonomy" id="1884432"/>
    <lineage>
        <taxon>Bacteria</taxon>
        <taxon>Bacillati</taxon>
        <taxon>Bacillota</taxon>
        <taxon>Bacilli</taxon>
        <taxon>Bacillales</taxon>
        <taxon>Bacillaceae</taxon>
    </lineage>
</organism>
<dbReference type="STRING" id="1884432.SAMN05518683_13114"/>
<reference evidence="2" key="1">
    <citation type="submission" date="2016-10" db="EMBL/GenBank/DDBJ databases">
        <authorList>
            <person name="Varghese N."/>
            <person name="Submissions S."/>
        </authorList>
    </citation>
    <scope>NUCLEOTIDE SEQUENCE [LARGE SCALE GENOMIC DNA]</scope>
    <source>
        <strain evidence="2">S7</strain>
    </source>
</reference>
<dbReference type="AlphaFoldDB" id="A0A1I5XTW9"/>
<evidence type="ECO:0000313" key="2">
    <source>
        <dbReference type="Proteomes" id="UP000198892"/>
    </source>
</evidence>
<accession>A0A1I5XTW9</accession>
<sequence>MYIRFEKHKLPVNKENPSCSEGFSIETCRQWEKKPGGFNIYNPRTYWYNGVCDIEPQ</sequence>
<proteinExistence type="predicted"/>
<protein>
    <submittedName>
        <fullName evidence="1">Uncharacterized protein</fullName>
    </submittedName>
</protein>
<dbReference type="EMBL" id="FOXD01000031">
    <property type="protein sequence ID" value="SFQ35340.1"/>
    <property type="molecule type" value="Genomic_DNA"/>
</dbReference>
<name>A0A1I5XTW9_9BACI</name>
<keyword evidence="2" id="KW-1185">Reference proteome</keyword>